<comment type="catalytic activity">
    <reaction evidence="1">
        <text>[protein]-peptidylproline (omega=180) = [protein]-peptidylproline (omega=0)</text>
        <dbReference type="Rhea" id="RHEA:16237"/>
        <dbReference type="Rhea" id="RHEA-COMP:10747"/>
        <dbReference type="Rhea" id="RHEA-COMP:10748"/>
        <dbReference type="ChEBI" id="CHEBI:83833"/>
        <dbReference type="ChEBI" id="CHEBI:83834"/>
        <dbReference type="EC" id="5.2.1.8"/>
    </reaction>
</comment>
<organism evidence="3 4">
    <name type="scientific">Populus tomentosa</name>
    <name type="common">Chinese white poplar</name>
    <dbReference type="NCBI Taxonomy" id="118781"/>
    <lineage>
        <taxon>Eukaryota</taxon>
        <taxon>Viridiplantae</taxon>
        <taxon>Streptophyta</taxon>
        <taxon>Embryophyta</taxon>
        <taxon>Tracheophyta</taxon>
        <taxon>Spermatophyta</taxon>
        <taxon>Magnoliopsida</taxon>
        <taxon>eudicotyledons</taxon>
        <taxon>Gunneridae</taxon>
        <taxon>Pentapetalae</taxon>
        <taxon>rosids</taxon>
        <taxon>fabids</taxon>
        <taxon>Malpighiales</taxon>
        <taxon>Salicaceae</taxon>
        <taxon>Saliceae</taxon>
        <taxon>Populus</taxon>
    </lineage>
</organism>
<dbReference type="FunFam" id="3.10.50.40:FF:000034">
    <property type="entry name" value="Peptidylprolyl isomerase"/>
    <property type="match status" value="1"/>
</dbReference>
<name>A0A8X8IU63_POPTO</name>
<reference evidence="3" key="1">
    <citation type="journal article" date="2020" name="bioRxiv">
        <title>Hybrid origin of Populus tomentosa Carr. identified through genome sequencing and phylogenomic analysis.</title>
        <authorList>
            <person name="An X."/>
            <person name="Gao K."/>
            <person name="Chen Z."/>
            <person name="Li J."/>
            <person name="Yang X."/>
            <person name="Yang X."/>
            <person name="Zhou J."/>
            <person name="Guo T."/>
            <person name="Zhao T."/>
            <person name="Huang S."/>
            <person name="Miao D."/>
            <person name="Khan W.U."/>
            <person name="Rao P."/>
            <person name="Ye M."/>
            <person name="Lei B."/>
            <person name="Liao W."/>
            <person name="Wang J."/>
            <person name="Ji L."/>
            <person name="Li Y."/>
            <person name="Guo B."/>
            <person name="Mustafa N.S."/>
            <person name="Li S."/>
            <person name="Yun Q."/>
            <person name="Keller S.R."/>
            <person name="Mao J."/>
            <person name="Zhang R."/>
            <person name="Strauss S.H."/>
        </authorList>
    </citation>
    <scope>NUCLEOTIDE SEQUENCE</scope>
    <source>
        <strain evidence="3">GM15</strain>
        <tissue evidence="3">Leaf</tissue>
    </source>
</reference>
<feature type="domain" description="PPIase FKBP-type" evidence="2">
    <location>
        <begin position="162"/>
        <end position="281"/>
    </location>
</feature>
<dbReference type="OrthoDB" id="77911at2759"/>
<dbReference type="EC" id="5.2.1.8" evidence="1"/>
<dbReference type="GO" id="GO:0009507">
    <property type="term" value="C:chloroplast"/>
    <property type="evidence" value="ECO:0007669"/>
    <property type="project" value="TreeGrafter"/>
</dbReference>
<keyword evidence="1" id="KW-0697">Rotamase</keyword>
<sequence>METCTLMASISTLGIPFQSPGRASTSTVRLLPSLCLSFNFTSILKATIKLLFQRCRRPIATLTSHHPDVCIKKCAGVIERRQVIMLSVGLLAGAALQHSSSNKDAAAMAAEFTDSNLISRLPALRGKDYGKTKMRYPDYTETESGLQYKDLRAGNGPLPKMGETVVVDWDGYTIGYYGRIFEARNKTKGGSFEGDDKDFFKFRLGSRQVIPAFEEAVSGMAPGGIRRIIVPPELGYPENDYNKSGPRPTTFSGQRALDFVLRNQGLIDKTLLFDIELLKVIPG</sequence>
<evidence type="ECO:0000259" key="2">
    <source>
        <dbReference type="PROSITE" id="PS50059"/>
    </source>
</evidence>
<gene>
    <name evidence="3" type="ORF">POTOM_000516</name>
</gene>
<evidence type="ECO:0000313" key="4">
    <source>
        <dbReference type="Proteomes" id="UP000886885"/>
    </source>
</evidence>
<keyword evidence="1" id="KW-0413">Isomerase</keyword>
<dbReference type="EMBL" id="JAAWWB010000001">
    <property type="protein sequence ID" value="KAG6791397.1"/>
    <property type="molecule type" value="Genomic_DNA"/>
</dbReference>
<dbReference type="AlphaFoldDB" id="A0A8X8IU63"/>
<accession>A0A8X8IU63</accession>
<dbReference type="PANTHER" id="PTHR47717">
    <property type="entry name" value="PEPTIDYL-PROLYL CIS-TRANS ISOMERASE FKBP19, CHLOROPLASTIC"/>
    <property type="match status" value="1"/>
</dbReference>
<dbReference type="InterPro" id="IPR001179">
    <property type="entry name" value="PPIase_FKBP_dom"/>
</dbReference>
<dbReference type="GO" id="GO:0009579">
    <property type="term" value="C:thylakoid"/>
    <property type="evidence" value="ECO:0007669"/>
    <property type="project" value="TreeGrafter"/>
</dbReference>
<dbReference type="InterPro" id="IPR044208">
    <property type="entry name" value="FKBP19-like"/>
</dbReference>
<dbReference type="PANTHER" id="PTHR47717:SF1">
    <property type="entry name" value="PEPTIDYL-PROLYL CIS-TRANS ISOMERASE FKBP19, CHLOROPLASTIC"/>
    <property type="match status" value="1"/>
</dbReference>
<comment type="caution">
    <text evidence="3">The sequence shown here is derived from an EMBL/GenBank/DDBJ whole genome shotgun (WGS) entry which is preliminary data.</text>
</comment>
<evidence type="ECO:0000313" key="3">
    <source>
        <dbReference type="EMBL" id="KAG6791397.1"/>
    </source>
</evidence>
<dbReference type="Proteomes" id="UP000886885">
    <property type="component" value="Chromosome 1A"/>
</dbReference>
<protein>
    <recommendedName>
        <fullName evidence="1">peptidylprolyl isomerase</fullName>
        <ecNumber evidence="1">5.2.1.8</ecNumber>
    </recommendedName>
</protein>
<dbReference type="PROSITE" id="PS50059">
    <property type="entry name" value="FKBP_PPIASE"/>
    <property type="match status" value="1"/>
</dbReference>
<dbReference type="GO" id="GO:0003755">
    <property type="term" value="F:peptidyl-prolyl cis-trans isomerase activity"/>
    <property type="evidence" value="ECO:0007669"/>
    <property type="project" value="UniProtKB-KW"/>
</dbReference>
<proteinExistence type="predicted"/>
<keyword evidence="4" id="KW-1185">Reference proteome</keyword>
<dbReference type="Pfam" id="PF00254">
    <property type="entry name" value="FKBP_C"/>
    <property type="match status" value="1"/>
</dbReference>
<evidence type="ECO:0000256" key="1">
    <source>
        <dbReference type="PROSITE-ProRule" id="PRU00277"/>
    </source>
</evidence>